<dbReference type="OrthoDB" id="9760839at2"/>
<dbReference type="SMART" id="SM00387">
    <property type="entry name" value="HATPase_c"/>
    <property type="match status" value="1"/>
</dbReference>
<dbReference type="InterPro" id="IPR005467">
    <property type="entry name" value="His_kinase_dom"/>
</dbReference>
<proteinExistence type="predicted"/>
<dbReference type="InterPro" id="IPR019734">
    <property type="entry name" value="TPR_rpt"/>
</dbReference>
<dbReference type="Pfam" id="PF02518">
    <property type="entry name" value="HATPase_c"/>
    <property type="match status" value="1"/>
</dbReference>
<dbReference type="InterPro" id="IPR050482">
    <property type="entry name" value="Sensor_HK_TwoCompSys"/>
</dbReference>
<feature type="domain" description="Histidine kinase" evidence="10">
    <location>
        <begin position="498"/>
        <end position="584"/>
    </location>
</feature>
<evidence type="ECO:0000256" key="7">
    <source>
        <dbReference type="ARBA" id="ARBA00022840"/>
    </source>
</evidence>
<comment type="caution">
    <text evidence="11">The sequence shown here is derived from an EMBL/GenBank/DDBJ whole genome shotgun (WGS) entry which is preliminary data.</text>
</comment>
<name>A0A4S4A0Q8_9FLAO</name>
<dbReference type="GO" id="GO:0016020">
    <property type="term" value="C:membrane"/>
    <property type="evidence" value="ECO:0007669"/>
    <property type="project" value="InterPro"/>
</dbReference>
<dbReference type="InterPro" id="IPR011712">
    <property type="entry name" value="Sig_transdc_His_kin_sub3_dim/P"/>
</dbReference>
<keyword evidence="7" id="KW-0067">ATP-binding</keyword>
<keyword evidence="9" id="KW-0812">Transmembrane</keyword>
<evidence type="ECO:0000256" key="8">
    <source>
        <dbReference type="ARBA" id="ARBA00023012"/>
    </source>
</evidence>
<dbReference type="PANTHER" id="PTHR24421:SF10">
    <property type="entry name" value="NITRATE_NITRITE SENSOR PROTEIN NARQ"/>
    <property type="match status" value="1"/>
</dbReference>
<dbReference type="SUPFAM" id="SSF48452">
    <property type="entry name" value="TPR-like"/>
    <property type="match status" value="2"/>
</dbReference>
<dbReference type="GO" id="GO:0005524">
    <property type="term" value="F:ATP binding"/>
    <property type="evidence" value="ECO:0007669"/>
    <property type="project" value="UniProtKB-KW"/>
</dbReference>
<dbReference type="SMART" id="SM00028">
    <property type="entry name" value="TPR"/>
    <property type="match status" value="6"/>
</dbReference>
<organism evidence="11 12">
    <name type="scientific">Flavobacterium supellecticarium</name>
    <dbReference type="NCBI Taxonomy" id="2565924"/>
    <lineage>
        <taxon>Bacteria</taxon>
        <taxon>Pseudomonadati</taxon>
        <taxon>Bacteroidota</taxon>
        <taxon>Flavobacteriia</taxon>
        <taxon>Flavobacteriales</taxon>
        <taxon>Flavobacteriaceae</taxon>
        <taxon>Flavobacterium</taxon>
    </lineage>
</organism>
<keyword evidence="12" id="KW-1185">Reference proteome</keyword>
<keyword evidence="8" id="KW-0902">Two-component regulatory system</keyword>
<evidence type="ECO:0000256" key="4">
    <source>
        <dbReference type="ARBA" id="ARBA00022679"/>
    </source>
</evidence>
<dbReference type="EC" id="2.7.13.3" evidence="2"/>
<sequence>MKNSIVFFIFLCSGTFWGQIPSGSDSTDYYLERHQELKALRYLQRESELLYHDKNYTELCHKSIHKAQIYTRLKDYSKATKILFNALQIAEKEKLNLQEAIILKHIGICFEQTKNIKQAIYYLRKSEKSAYAQENDTLSASAQQGLFKIFTEKNNLDSARFYMKRILHIAKNNGTNHQKYIGYSNFAAYYLKTKEYEKAKKYLDTTLLYAKASQNLNSLNNTRNNIAYYYLEVEKNYKKAEKLFLEILASKPNDTISLSTSDTYLNLSYVYEKMNDFQKANIYLNKYIDNTDALFNERVSSELRDTETKYKIYKIEDTYKTKEQLLKDKEARNKKLLYIFITLFAFCSILFYFFYQNMRLKQKNKLKDVNNKIQQNIINATIDGQEFERKRIAGILHDSISALLSSASLHLMAYETNHLDESSPELIKTKAIIKEAHDKIRDLSHTLIPPVLEKLGLLSALQDLCEKNSNTLIQFEFTNHIAKDSRYNSEFEMKMYFIVAELLNNIIKHSQASKAFISVEQNNKQLFINVEDNGTGFDTKKTEHKEGFGLTQIKARIRSMKGSITINSKPNTGTLIYIKVELPD</sequence>
<feature type="transmembrane region" description="Helical" evidence="9">
    <location>
        <begin position="336"/>
        <end position="355"/>
    </location>
</feature>
<dbReference type="PANTHER" id="PTHR24421">
    <property type="entry name" value="NITRATE/NITRITE SENSOR PROTEIN NARX-RELATED"/>
    <property type="match status" value="1"/>
</dbReference>
<dbReference type="CDD" id="cd16917">
    <property type="entry name" value="HATPase_UhpB-NarQ-NarX-like"/>
    <property type="match status" value="1"/>
</dbReference>
<evidence type="ECO:0000256" key="1">
    <source>
        <dbReference type="ARBA" id="ARBA00000085"/>
    </source>
</evidence>
<evidence type="ECO:0000256" key="9">
    <source>
        <dbReference type="SAM" id="Phobius"/>
    </source>
</evidence>
<comment type="catalytic activity">
    <reaction evidence="1">
        <text>ATP + protein L-histidine = ADP + protein N-phospho-L-histidine.</text>
        <dbReference type="EC" id="2.7.13.3"/>
    </reaction>
</comment>
<protein>
    <recommendedName>
        <fullName evidence="2">histidine kinase</fullName>
        <ecNumber evidence="2">2.7.13.3</ecNumber>
    </recommendedName>
</protein>
<dbReference type="AlphaFoldDB" id="A0A4S4A0Q8"/>
<keyword evidence="6" id="KW-0418">Kinase</keyword>
<evidence type="ECO:0000256" key="5">
    <source>
        <dbReference type="ARBA" id="ARBA00022741"/>
    </source>
</evidence>
<keyword evidence="9" id="KW-1133">Transmembrane helix</keyword>
<dbReference type="SUPFAM" id="SSF55874">
    <property type="entry name" value="ATPase domain of HSP90 chaperone/DNA topoisomerase II/histidine kinase"/>
    <property type="match status" value="1"/>
</dbReference>
<evidence type="ECO:0000256" key="2">
    <source>
        <dbReference type="ARBA" id="ARBA00012438"/>
    </source>
</evidence>
<keyword evidence="4" id="KW-0808">Transferase</keyword>
<evidence type="ECO:0000256" key="3">
    <source>
        <dbReference type="ARBA" id="ARBA00022553"/>
    </source>
</evidence>
<evidence type="ECO:0000313" key="11">
    <source>
        <dbReference type="EMBL" id="THF51906.1"/>
    </source>
</evidence>
<dbReference type="Gene3D" id="1.25.40.10">
    <property type="entry name" value="Tetratricopeptide repeat domain"/>
    <property type="match status" value="2"/>
</dbReference>
<dbReference type="InterPro" id="IPR036890">
    <property type="entry name" value="HATPase_C_sf"/>
</dbReference>
<dbReference type="GO" id="GO:0046983">
    <property type="term" value="F:protein dimerization activity"/>
    <property type="evidence" value="ECO:0007669"/>
    <property type="project" value="InterPro"/>
</dbReference>
<dbReference type="Proteomes" id="UP000307507">
    <property type="component" value="Unassembled WGS sequence"/>
</dbReference>
<dbReference type="PROSITE" id="PS50109">
    <property type="entry name" value="HIS_KIN"/>
    <property type="match status" value="1"/>
</dbReference>
<dbReference type="GO" id="GO:0000155">
    <property type="term" value="F:phosphorelay sensor kinase activity"/>
    <property type="evidence" value="ECO:0007669"/>
    <property type="project" value="InterPro"/>
</dbReference>
<dbReference type="Pfam" id="PF07730">
    <property type="entry name" value="HisKA_3"/>
    <property type="match status" value="1"/>
</dbReference>
<evidence type="ECO:0000313" key="12">
    <source>
        <dbReference type="Proteomes" id="UP000307507"/>
    </source>
</evidence>
<keyword evidence="3" id="KW-0597">Phosphoprotein</keyword>
<accession>A0A4S4A0Q8</accession>
<keyword evidence="9" id="KW-0472">Membrane</keyword>
<evidence type="ECO:0000259" key="10">
    <source>
        <dbReference type="PROSITE" id="PS50109"/>
    </source>
</evidence>
<gene>
    <name evidence="11" type="ORF">E6C50_09150</name>
</gene>
<dbReference type="InterPro" id="IPR011990">
    <property type="entry name" value="TPR-like_helical_dom_sf"/>
</dbReference>
<dbReference type="Gene3D" id="3.30.565.10">
    <property type="entry name" value="Histidine kinase-like ATPase, C-terminal domain"/>
    <property type="match status" value="1"/>
</dbReference>
<reference evidence="11 12" key="1">
    <citation type="submission" date="2019-04" db="EMBL/GenBank/DDBJ databases">
        <title>Flavobacterium sp. nov. isolated from construction timber.</title>
        <authorList>
            <person name="Lin S.-Y."/>
            <person name="Chang C.-T."/>
            <person name="Young C.-C."/>
        </authorList>
    </citation>
    <scope>NUCLEOTIDE SEQUENCE [LARGE SCALE GENOMIC DNA]</scope>
    <source>
        <strain evidence="11 12">CC-CTC003</strain>
    </source>
</reference>
<keyword evidence="5" id="KW-0547">Nucleotide-binding</keyword>
<dbReference type="InterPro" id="IPR003594">
    <property type="entry name" value="HATPase_dom"/>
</dbReference>
<dbReference type="RefSeq" id="WP_136402890.1">
    <property type="nucleotide sequence ID" value="NZ_SSNZ01000002.1"/>
</dbReference>
<dbReference type="EMBL" id="SSNZ01000002">
    <property type="protein sequence ID" value="THF51906.1"/>
    <property type="molecule type" value="Genomic_DNA"/>
</dbReference>
<evidence type="ECO:0000256" key="6">
    <source>
        <dbReference type="ARBA" id="ARBA00022777"/>
    </source>
</evidence>